<dbReference type="InterPro" id="IPR004785">
    <property type="entry name" value="RpiB"/>
</dbReference>
<dbReference type="InterPro" id="IPR003500">
    <property type="entry name" value="RpiB_LacA_LacB"/>
</dbReference>
<sequence length="153" mass="16417">MKIAIGADHAGYVLKDVVVPFIESLGHEIVDVGCDCSQSVDYPDYALPVCDLVASGEADRGILICGTGIGMSIAANKVKGIRCALVHDLFSAKATREHNDTNVLAMGERIIGPGVAQEIIRIWLETPFSHGERHLGRLNKVAQIEQPVALKSE</sequence>
<dbReference type="Proteomes" id="UP001229346">
    <property type="component" value="Unassembled WGS sequence"/>
</dbReference>
<evidence type="ECO:0000256" key="2">
    <source>
        <dbReference type="ARBA" id="ARBA00023235"/>
    </source>
</evidence>
<dbReference type="NCBIfam" id="TIGR01120">
    <property type="entry name" value="rpiB"/>
    <property type="match status" value="1"/>
</dbReference>
<dbReference type="PANTHER" id="PTHR30345:SF0">
    <property type="entry name" value="DNA DAMAGE-REPAIR_TOLERATION PROTEIN DRT102"/>
    <property type="match status" value="1"/>
</dbReference>
<evidence type="ECO:0000313" key="4">
    <source>
        <dbReference type="Proteomes" id="UP001229346"/>
    </source>
</evidence>
<dbReference type="EC" id="5.3.1.6" evidence="3"/>
<keyword evidence="2 3" id="KW-0413">Isomerase</keyword>
<comment type="caution">
    <text evidence="3">The sequence shown here is derived from an EMBL/GenBank/DDBJ whole genome shotgun (WGS) entry which is preliminary data.</text>
</comment>
<dbReference type="Gene3D" id="3.40.1400.10">
    <property type="entry name" value="Sugar-phosphate isomerase, RpiB/LacA/LacB"/>
    <property type="match status" value="1"/>
</dbReference>
<reference evidence="3 4" key="1">
    <citation type="submission" date="2023-07" db="EMBL/GenBank/DDBJ databases">
        <title>Sorghum-associated microbial communities from plants grown in Nebraska, USA.</title>
        <authorList>
            <person name="Schachtman D."/>
        </authorList>
    </citation>
    <scope>NUCLEOTIDE SEQUENCE [LARGE SCALE GENOMIC DNA]</scope>
    <source>
        <strain evidence="3 4">CC482</strain>
    </source>
</reference>
<name>A0ABT9U1R3_PAEHA</name>
<evidence type="ECO:0000313" key="3">
    <source>
        <dbReference type="EMBL" id="MDQ0113572.1"/>
    </source>
</evidence>
<proteinExistence type="inferred from homology"/>
<dbReference type="EMBL" id="JAUSSU010000005">
    <property type="protein sequence ID" value="MDQ0113572.1"/>
    <property type="molecule type" value="Genomic_DNA"/>
</dbReference>
<dbReference type="SUPFAM" id="SSF89623">
    <property type="entry name" value="Ribose/Galactose isomerase RpiB/AlsB"/>
    <property type="match status" value="1"/>
</dbReference>
<accession>A0ABT9U1R3</accession>
<dbReference type="Pfam" id="PF02502">
    <property type="entry name" value="LacAB_rpiB"/>
    <property type="match status" value="1"/>
</dbReference>
<dbReference type="PIRSF" id="PIRSF005384">
    <property type="entry name" value="RpiB_LacA_B"/>
    <property type="match status" value="1"/>
</dbReference>
<dbReference type="NCBIfam" id="NF004051">
    <property type="entry name" value="PRK05571.1"/>
    <property type="match status" value="1"/>
</dbReference>
<evidence type="ECO:0000256" key="1">
    <source>
        <dbReference type="ARBA" id="ARBA00008754"/>
    </source>
</evidence>
<gene>
    <name evidence="3" type="ORF">J2T15_003013</name>
</gene>
<dbReference type="GO" id="GO:0004751">
    <property type="term" value="F:ribose-5-phosphate isomerase activity"/>
    <property type="evidence" value="ECO:0007669"/>
    <property type="project" value="UniProtKB-EC"/>
</dbReference>
<dbReference type="InterPro" id="IPR036569">
    <property type="entry name" value="RpiB_LacA_LacB_sf"/>
</dbReference>
<dbReference type="PANTHER" id="PTHR30345">
    <property type="entry name" value="RIBOSE-5-PHOSPHATE ISOMERASE B"/>
    <property type="match status" value="1"/>
</dbReference>
<dbReference type="NCBIfam" id="TIGR00689">
    <property type="entry name" value="rpiB_lacA_lacB"/>
    <property type="match status" value="1"/>
</dbReference>
<dbReference type="RefSeq" id="WP_307204777.1">
    <property type="nucleotide sequence ID" value="NZ_JAUSSU010000005.1"/>
</dbReference>
<organism evidence="3 4">
    <name type="scientific">Paenibacillus harenae</name>
    <dbReference type="NCBI Taxonomy" id="306543"/>
    <lineage>
        <taxon>Bacteria</taxon>
        <taxon>Bacillati</taxon>
        <taxon>Bacillota</taxon>
        <taxon>Bacilli</taxon>
        <taxon>Bacillales</taxon>
        <taxon>Paenibacillaceae</taxon>
        <taxon>Paenibacillus</taxon>
    </lineage>
</organism>
<keyword evidence="4" id="KW-1185">Reference proteome</keyword>
<comment type="similarity">
    <text evidence="1">Belongs to the LacAB/RpiB family.</text>
</comment>
<protein>
    <submittedName>
        <fullName evidence="3">Ribose 5-phosphate isomerase B</fullName>
        <ecNumber evidence="3">5.3.1.6</ecNumber>
    </submittedName>
</protein>